<keyword evidence="1" id="KW-0472">Membrane</keyword>
<name>A0A180G341_PUCT1</name>
<organism evidence="2">
    <name type="scientific">Puccinia triticina (isolate 1-1 / race 1 (BBBD))</name>
    <name type="common">Brown leaf rust fungus</name>
    <dbReference type="NCBI Taxonomy" id="630390"/>
    <lineage>
        <taxon>Eukaryota</taxon>
        <taxon>Fungi</taxon>
        <taxon>Dikarya</taxon>
        <taxon>Basidiomycota</taxon>
        <taxon>Pucciniomycotina</taxon>
        <taxon>Pucciniomycetes</taxon>
        <taxon>Pucciniales</taxon>
        <taxon>Pucciniaceae</taxon>
        <taxon>Puccinia</taxon>
    </lineage>
</organism>
<keyword evidence="1" id="KW-1133">Transmembrane helix</keyword>
<reference evidence="3 4" key="3">
    <citation type="journal article" date="2017" name="G3 (Bethesda)">
        <title>Comparative analysis highlights variable genome content of wheat rusts and divergence of the mating loci.</title>
        <authorList>
            <person name="Cuomo C.A."/>
            <person name="Bakkeren G."/>
            <person name="Khalil H.B."/>
            <person name="Panwar V."/>
            <person name="Joly D."/>
            <person name="Linning R."/>
            <person name="Sakthikumar S."/>
            <person name="Song X."/>
            <person name="Adiconis X."/>
            <person name="Fan L."/>
            <person name="Goldberg J.M."/>
            <person name="Levin J.Z."/>
            <person name="Young S."/>
            <person name="Zeng Q."/>
            <person name="Anikster Y."/>
            <person name="Bruce M."/>
            <person name="Wang M."/>
            <person name="Yin C."/>
            <person name="McCallum B."/>
            <person name="Szabo L.J."/>
            <person name="Hulbert S."/>
            <person name="Chen X."/>
            <person name="Fellers J.P."/>
        </authorList>
    </citation>
    <scope>NUCLEOTIDE SEQUENCE</scope>
    <source>
        <strain evidence="4">Isolate 1-1 / race 1 (BBBD)</strain>
        <strain evidence="3">isolate 1-1 / race 1 (BBBD)</strain>
    </source>
</reference>
<reference evidence="2" key="1">
    <citation type="submission" date="2009-11" db="EMBL/GenBank/DDBJ databases">
        <authorList>
            <consortium name="The Broad Institute Genome Sequencing Platform"/>
            <person name="Ward D."/>
            <person name="Feldgarden M."/>
            <person name="Earl A."/>
            <person name="Young S.K."/>
            <person name="Zeng Q."/>
            <person name="Koehrsen M."/>
            <person name="Alvarado L."/>
            <person name="Berlin A."/>
            <person name="Bochicchio J."/>
            <person name="Borenstein D."/>
            <person name="Chapman S.B."/>
            <person name="Chen Z."/>
            <person name="Engels R."/>
            <person name="Freedman E."/>
            <person name="Gellesch M."/>
            <person name="Goldberg J."/>
            <person name="Griggs A."/>
            <person name="Gujja S."/>
            <person name="Heilman E."/>
            <person name="Heiman D."/>
            <person name="Hepburn T."/>
            <person name="Howarth C."/>
            <person name="Jen D."/>
            <person name="Larson L."/>
            <person name="Lewis B."/>
            <person name="Mehta T."/>
            <person name="Park D."/>
            <person name="Pearson M."/>
            <person name="Roberts A."/>
            <person name="Saif S."/>
            <person name="Shea T."/>
            <person name="Shenoy N."/>
            <person name="Sisk P."/>
            <person name="Stolte C."/>
            <person name="Sykes S."/>
            <person name="Thomson T."/>
            <person name="Walk T."/>
            <person name="White J."/>
            <person name="Yandava C."/>
            <person name="Izard J."/>
            <person name="Baranova O.V."/>
            <person name="Blanton J.M."/>
            <person name="Tanner A.C."/>
            <person name="Dewhirst F.E."/>
            <person name="Haas B."/>
            <person name="Nusbaum C."/>
            <person name="Birren B."/>
        </authorList>
    </citation>
    <scope>NUCLEOTIDE SEQUENCE [LARGE SCALE GENOMIC DNA]</scope>
    <source>
        <strain evidence="2">1-1 BBBD Race 1</strain>
    </source>
</reference>
<feature type="transmembrane region" description="Helical" evidence="1">
    <location>
        <begin position="68"/>
        <end position="94"/>
    </location>
</feature>
<reference evidence="2" key="2">
    <citation type="submission" date="2016-05" db="EMBL/GenBank/DDBJ databases">
        <title>Comparative analysis highlights variable genome content of wheat rusts and divergence of the mating loci.</title>
        <authorList>
            <person name="Cuomo C.A."/>
            <person name="Bakkeren G."/>
            <person name="Szabo L."/>
            <person name="Khalil H."/>
            <person name="Joly D."/>
            <person name="Goldberg J."/>
            <person name="Young S."/>
            <person name="Zeng Q."/>
            <person name="Fellers J."/>
        </authorList>
    </citation>
    <scope>NUCLEOTIDE SEQUENCE [LARGE SCALE GENOMIC DNA]</scope>
    <source>
        <strain evidence="2">1-1 BBBD Race 1</strain>
    </source>
</reference>
<dbReference type="EMBL" id="ADAS02000649">
    <property type="protein sequence ID" value="OAV87008.1"/>
    <property type="molecule type" value="Genomic_DNA"/>
</dbReference>
<evidence type="ECO:0000313" key="4">
    <source>
        <dbReference type="Proteomes" id="UP000005240"/>
    </source>
</evidence>
<proteinExistence type="predicted"/>
<keyword evidence="4" id="KW-1185">Reference proteome</keyword>
<evidence type="ECO:0000256" key="1">
    <source>
        <dbReference type="SAM" id="Phobius"/>
    </source>
</evidence>
<sequence>MAEPDPLEEMLQYFTNSDEEDIPINARGPSIDQRQYKGQLKLQSDYLSGTATYTNRKFRRRFRITKTIFSRSVTTWLIMIIIFCRNRTAVVFWVSVPNRK</sequence>
<reference evidence="3" key="4">
    <citation type="submission" date="2025-05" db="UniProtKB">
        <authorList>
            <consortium name="EnsemblFungi"/>
        </authorList>
    </citation>
    <scope>IDENTIFICATION</scope>
    <source>
        <strain evidence="3">isolate 1-1 / race 1 (BBBD)</strain>
    </source>
</reference>
<dbReference type="OrthoDB" id="10512655at2759"/>
<dbReference type="AlphaFoldDB" id="A0A180G341"/>
<evidence type="ECO:0000313" key="3">
    <source>
        <dbReference type="EnsemblFungi" id="PTTG_29621-t43_1-p1"/>
    </source>
</evidence>
<dbReference type="EnsemblFungi" id="PTTG_29621-t43_1">
    <property type="protein sequence ID" value="PTTG_29621-t43_1-p1"/>
    <property type="gene ID" value="PTTG_29621"/>
</dbReference>
<evidence type="ECO:0000313" key="2">
    <source>
        <dbReference type="EMBL" id="OAV87008.1"/>
    </source>
</evidence>
<keyword evidence="1" id="KW-0812">Transmembrane</keyword>
<dbReference type="Proteomes" id="UP000005240">
    <property type="component" value="Unassembled WGS sequence"/>
</dbReference>
<gene>
    <name evidence="2" type="ORF">PTTG_29621</name>
</gene>
<protein>
    <submittedName>
        <fullName evidence="2 3">Uncharacterized protein</fullName>
    </submittedName>
</protein>
<dbReference type="VEuPathDB" id="FungiDB:PTTG_29621"/>
<accession>A0A180G341</accession>